<dbReference type="Gene3D" id="1.10.472.10">
    <property type="entry name" value="Cyclin-like"/>
    <property type="match status" value="2"/>
</dbReference>
<dbReference type="GO" id="GO:0051301">
    <property type="term" value="P:cell division"/>
    <property type="evidence" value="ECO:0007669"/>
    <property type="project" value="UniProtKB-KW"/>
</dbReference>
<dbReference type="OrthoDB" id="5590282at2759"/>
<feature type="domain" description="Cyclin-like" evidence="6">
    <location>
        <begin position="34"/>
        <end position="118"/>
    </location>
</feature>
<dbReference type="GeneID" id="36320341"/>
<evidence type="ECO:0000256" key="3">
    <source>
        <dbReference type="ARBA" id="ARBA00023127"/>
    </source>
</evidence>
<protein>
    <submittedName>
        <fullName evidence="7">G2 mitotic specific cyclin 1</fullName>
    </submittedName>
</protein>
<dbReference type="SUPFAM" id="SSF47954">
    <property type="entry name" value="Cyclin-like"/>
    <property type="match status" value="1"/>
</dbReference>
<keyword evidence="2" id="KW-0132">Cell division</keyword>
<keyword evidence="3 5" id="KW-0195">Cyclin</keyword>
<proteinExistence type="inferred from homology"/>
<dbReference type="Proteomes" id="UP000034350">
    <property type="component" value="Unassembled WGS sequence"/>
</dbReference>
<reference evidence="7 8" key="1">
    <citation type="journal article" date="2015" name="Environ. Microbiol.">
        <title>Genome analyses suggest the presence of polyploidy and recent human-driven expansions in eight global populations of the honeybee pathogen Nosema ceranae.</title>
        <authorList>
            <person name="Pelin A."/>
            <person name="Selman M."/>
            <person name="Aris-Brosou S."/>
            <person name="Farinelli L."/>
            <person name="Corradi N."/>
        </authorList>
    </citation>
    <scope>NUCLEOTIDE SEQUENCE [LARGE SCALE GENOMIC DNA]</scope>
    <source>
        <strain evidence="7 8">PA08 1199</strain>
    </source>
</reference>
<dbReference type="Pfam" id="PF00134">
    <property type="entry name" value="Cyclin_N"/>
    <property type="match status" value="1"/>
</dbReference>
<dbReference type="PANTHER" id="PTHR10177">
    <property type="entry name" value="CYCLINS"/>
    <property type="match status" value="1"/>
</dbReference>
<dbReference type="GO" id="GO:0051726">
    <property type="term" value="P:regulation of cell cycle"/>
    <property type="evidence" value="ECO:0007669"/>
    <property type="project" value="UniProtKB-ARBA"/>
</dbReference>
<evidence type="ECO:0000313" key="8">
    <source>
        <dbReference type="Proteomes" id="UP000034350"/>
    </source>
</evidence>
<dbReference type="OMA" id="ERHIINI"/>
<dbReference type="VEuPathDB" id="MicrosporidiaDB:AAJ76_3800025933"/>
<dbReference type="SMART" id="SM00385">
    <property type="entry name" value="CYCLIN"/>
    <property type="match status" value="1"/>
</dbReference>
<dbReference type="InterPro" id="IPR013763">
    <property type="entry name" value="Cyclin-like_dom"/>
</dbReference>
<dbReference type="VEuPathDB" id="MicrosporidiaDB:G9O61_00g015200"/>
<evidence type="ECO:0000256" key="4">
    <source>
        <dbReference type="ARBA" id="ARBA00023306"/>
    </source>
</evidence>
<dbReference type="RefSeq" id="XP_024330689.1">
    <property type="nucleotide sequence ID" value="XM_024475400.1"/>
</dbReference>
<evidence type="ECO:0000313" key="7">
    <source>
        <dbReference type="EMBL" id="KKO74947.1"/>
    </source>
</evidence>
<name>A0A0F9YQY3_9MICR</name>
<evidence type="ECO:0000256" key="5">
    <source>
        <dbReference type="RuleBase" id="RU000383"/>
    </source>
</evidence>
<dbReference type="InterPro" id="IPR006671">
    <property type="entry name" value="Cyclin_N"/>
</dbReference>
<dbReference type="GO" id="GO:0019887">
    <property type="term" value="F:protein kinase regulator activity"/>
    <property type="evidence" value="ECO:0007669"/>
    <property type="project" value="UniProtKB-ARBA"/>
</dbReference>
<dbReference type="InterPro" id="IPR036915">
    <property type="entry name" value="Cyclin-like_sf"/>
</dbReference>
<comment type="caution">
    <text evidence="7">The sequence shown here is derived from an EMBL/GenBank/DDBJ whole genome shotgun (WGS) entry which is preliminary data.</text>
</comment>
<sequence length="214" mass="25544">MKIFKQVFHDITNINKKNIKLTIHKSAHRRKLLRWLYEVTRDFKYEQSTFGIAVYILDTYTQKYGFELNNYQLLGITSLFIAAKMEESKLKGINDYVQVTDCYVKEEEILLMERHIINIHSFDIVTPHFYLKSWHLEKMSKKLSLAEKRELLFSTFAYFLEMSTCKKSMYSIFLDGIKEAENILAGHQIPKDLQFYINNNRITRHIKSRLVINK</sequence>
<keyword evidence="4" id="KW-0131">Cell cycle</keyword>
<comment type="similarity">
    <text evidence="1 5">Belongs to the cyclin family.</text>
</comment>
<organism evidence="7 8">
    <name type="scientific">Vairimorpha ceranae</name>
    <dbReference type="NCBI Taxonomy" id="40302"/>
    <lineage>
        <taxon>Eukaryota</taxon>
        <taxon>Fungi</taxon>
        <taxon>Fungi incertae sedis</taxon>
        <taxon>Microsporidia</taxon>
        <taxon>Nosematidae</taxon>
        <taxon>Vairimorpha</taxon>
    </lineage>
</organism>
<evidence type="ECO:0000256" key="1">
    <source>
        <dbReference type="ARBA" id="ARBA00008742"/>
    </source>
</evidence>
<keyword evidence="8" id="KW-1185">Reference proteome</keyword>
<dbReference type="VEuPathDB" id="MicrosporidiaDB:NCER_100820"/>
<evidence type="ECO:0000259" key="6">
    <source>
        <dbReference type="SMART" id="SM00385"/>
    </source>
</evidence>
<evidence type="ECO:0000256" key="2">
    <source>
        <dbReference type="ARBA" id="ARBA00022618"/>
    </source>
</evidence>
<gene>
    <name evidence="7" type="ORF">AAJ76_3800025933</name>
</gene>
<dbReference type="InterPro" id="IPR039361">
    <property type="entry name" value="Cyclin"/>
</dbReference>
<dbReference type="AlphaFoldDB" id="A0A0F9YQY3"/>
<accession>A0A0F9YQY3</accession>
<dbReference type="EMBL" id="JPQZ01000038">
    <property type="protein sequence ID" value="KKO74947.1"/>
    <property type="molecule type" value="Genomic_DNA"/>
</dbReference>
<dbReference type="FunFam" id="1.10.472.10:FF:000010">
    <property type="entry name" value="G1/S-specific cyclin Cln1"/>
    <property type="match status" value="1"/>
</dbReference>